<sequence length="513" mass="61233">MRIFLDDVYDRRISVLSYVDNQRKEVSLAEIGKATKLSKKTVSMIIKQFEQELDVPKDQFEVYYMNQTTQGVYANNLDIVSISNKHLKQSILYKMIKHLFLMDRIDAITFCDIEFISPATFSRHRRKLQKILNRCELSLTRTNEIEGDELRIRNFFFLFFSNALNSWTFDKESYVEINDYLSSNIKEWDKMDSIKKRKLCLVLYICNVRISHKKNIAKSVLSTLAEQFQESFYTKVFFDYFHLHKSRTEQQSWDETSAVLFLIYKERLSHEEAFDIDEYPKFFNETNFKFIKYSNLLTDRIMTTFFQGKANELVYWEIRKEIDMMHLLFETSFIDPRMFYYIYDEKSFYHADTAEQKIQMSVQNLMTELIEETEYGLFFKTIKKSVNQETVTDYVYLVVYTILTKFLQMDFPKIKILIQNSKIFVEPILRQKISLIFSDKVEFVESQRESPDIIVTDVQLHKLESDAKVIFISSFSNSFDFALLLEEIEEKILMFYHERTVVVCDKEATTALT</sequence>
<protein>
    <recommendedName>
        <fullName evidence="1">Mga helix-turn-helix domain-containing protein</fullName>
    </recommendedName>
</protein>
<dbReference type="eggNOG" id="COG3711">
    <property type="taxonomic scope" value="Bacteria"/>
</dbReference>
<proteinExistence type="predicted"/>
<dbReference type="Gene3D" id="1.10.10.10">
    <property type="entry name" value="Winged helix-like DNA-binding domain superfamily/Winged helix DNA-binding domain"/>
    <property type="match status" value="2"/>
</dbReference>
<reference evidence="3 5" key="2">
    <citation type="submission" date="2013-03" db="EMBL/GenBank/DDBJ databases">
        <title>The Genome Sequence of Enterococcus moraviensis BAA-383 (PacBio/Illumina hybrid assembly).</title>
        <authorList>
            <consortium name="The Broad Institute Genomics Platform"/>
            <consortium name="The Broad Institute Genome Sequencing Center for Infectious Disease"/>
            <person name="Earl A."/>
            <person name="Russ C."/>
            <person name="Gilmore M."/>
            <person name="Surin D."/>
            <person name="Walker B."/>
            <person name="Young S."/>
            <person name="Zeng Q."/>
            <person name="Gargeya S."/>
            <person name="Fitzgerald M."/>
            <person name="Haas B."/>
            <person name="Abouelleil A."/>
            <person name="Allen A.W."/>
            <person name="Alvarado L."/>
            <person name="Arachchi H.M."/>
            <person name="Berlin A.M."/>
            <person name="Chapman S.B."/>
            <person name="Gainer-Dewar J."/>
            <person name="Goldberg J."/>
            <person name="Griggs A."/>
            <person name="Gujja S."/>
            <person name="Hansen M."/>
            <person name="Howarth C."/>
            <person name="Imamovic A."/>
            <person name="Ireland A."/>
            <person name="Larimer J."/>
            <person name="McCowan C."/>
            <person name="Murphy C."/>
            <person name="Pearson M."/>
            <person name="Poon T.W."/>
            <person name="Priest M."/>
            <person name="Roberts A."/>
            <person name="Saif S."/>
            <person name="Shea T."/>
            <person name="Sisk P."/>
            <person name="Sykes S."/>
            <person name="Wortman J."/>
            <person name="Nusbaum C."/>
            <person name="Birren B."/>
        </authorList>
    </citation>
    <scope>NUCLEOTIDE SEQUENCE [LARGE SCALE GENOMIC DNA]</scope>
    <source>
        <strain evidence="3 5">ATCC BAA-383</strain>
    </source>
</reference>
<accession>R2T7A2</accession>
<dbReference type="EMBL" id="AJAS01000025">
    <property type="protein sequence ID" value="EOH96134.1"/>
    <property type="molecule type" value="Genomic_DNA"/>
</dbReference>
<evidence type="ECO:0000313" key="5">
    <source>
        <dbReference type="Proteomes" id="UP000014157"/>
    </source>
</evidence>
<dbReference type="AlphaFoldDB" id="R2T7A2"/>
<evidence type="ECO:0000259" key="1">
    <source>
        <dbReference type="Pfam" id="PF05043"/>
    </source>
</evidence>
<gene>
    <name evidence="3" type="ORF">I586_02377</name>
    <name evidence="2" type="ORF">UAY_03044</name>
</gene>
<dbReference type="Proteomes" id="UP000013781">
    <property type="component" value="Unassembled WGS sequence"/>
</dbReference>
<evidence type="ECO:0000313" key="2">
    <source>
        <dbReference type="EMBL" id="EOH96134.1"/>
    </source>
</evidence>
<evidence type="ECO:0000313" key="4">
    <source>
        <dbReference type="Proteomes" id="UP000013781"/>
    </source>
</evidence>
<evidence type="ECO:0000313" key="3">
    <source>
        <dbReference type="EMBL" id="EOT66106.1"/>
    </source>
</evidence>
<dbReference type="OrthoDB" id="2192224at2"/>
<feature type="domain" description="Mga helix-turn-helix" evidence="1">
    <location>
        <begin position="76"/>
        <end position="160"/>
    </location>
</feature>
<organism evidence="2 4">
    <name type="scientific">Enterococcus moraviensis ATCC BAA-383</name>
    <dbReference type="NCBI Taxonomy" id="1158609"/>
    <lineage>
        <taxon>Bacteria</taxon>
        <taxon>Bacillati</taxon>
        <taxon>Bacillota</taxon>
        <taxon>Bacilli</taxon>
        <taxon>Lactobacillales</taxon>
        <taxon>Enterococcaceae</taxon>
        <taxon>Enterococcus</taxon>
    </lineage>
</organism>
<dbReference type="HOGENOM" id="CLU_545995_0_0_9"/>
<reference evidence="2 4" key="1">
    <citation type="submission" date="2013-02" db="EMBL/GenBank/DDBJ databases">
        <title>The Genome Sequence of Enterococcus moraviensis BAA-383.</title>
        <authorList>
            <consortium name="The Broad Institute Genome Sequencing Platform"/>
            <consortium name="The Broad Institute Genome Sequencing Center for Infectious Disease"/>
            <person name="Earl A.M."/>
            <person name="Gilmore M.S."/>
            <person name="Lebreton F."/>
            <person name="Walker B."/>
            <person name="Young S.K."/>
            <person name="Zeng Q."/>
            <person name="Gargeya S."/>
            <person name="Fitzgerald M."/>
            <person name="Haas B."/>
            <person name="Abouelleil A."/>
            <person name="Alvarado L."/>
            <person name="Arachchi H.M."/>
            <person name="Berlin A.M."/>
            <person name="Chapman S.B."/>
            <person name="Dewar J."/>
            <person name="Goldberg J."/>
            <person name="Griggs A."/>
            <person name="Gujja S."/>
            <person name="Hansen M."/>
            <person name="Howarth C."/>
            <person name="Imamovic A."/>
            <person name="Larimer J."/>
            <person name="McCowan C."/>
            <person name="Murphy C."/>
            <person name="Neiman D."/>
            <person name="Pearson M."/>
            <person name="Priest M."/>
            <person name="Roberts A."/>
            <person name="Saif S."/>
            <person name="Shea T."/>
            <person name="Sisk P."/>
            <person name="Sykes S."/>
            <person name="Wortman J."/>
            <person name="Nusbaum C."/>
            <person name="Birren B."/>
        </authorList>
    </citation>
    <scope>NUCLEOTIDE SEQUENCE [LARGE SCALE GENOMIC DNA]</scope>
    <source>
        <strain evidence="2 4">ATCC BAA-383</strain>
    </source>
</reference>
<dbReference type="InterPro" id="IPR036388">
    <property type="entry name" value="WH-like_DNA-bd_sf"/>
</dbReference>
<dbReference type="PATRIC" id="fig|1158609.3.peg.2966"/>
<name>R2T7A2_9ENTE</name>
<comment type="caution">
    <text evidence="2">The sequence shown here is derived from an EMBL/GenBank/DDBJ whole genome shotgun (WGS) entry which is preliminary data.</text>
</comment>
<dbReference type="Proteomes" id="UP000014157">
    <property type="component" value="Unassembled WGS sequence"/>
</dbReference>
<dbReference type="EMBL" id="ASWB01000003">
    <property type="protein sequence ID" value="EOT66106.1"/>
    <property type="molecule type" value="Genomic_DNA"/>
</dbReference>
<dbReference type="Pfam" id="PF05043">
    <property type="entry name" value="Mga"/>
    <property type="match status" value="1"/>
</dbReference>
<dbReference type="RefSeq" id="WP_010766356.1">
    <property type="nucleotide sequence ID" value="NZ_ASWB01000003.1"/>
</dbReference>
<dbReference type="InterPro" id="IPR007737">
    <property type="entry name" value="Mga_HTH"/>
</dbReference>
<keyword evidence="5" id="KW-1185">Reference proteome</keyword>